<comment type="caution">
    <text evidence="3">The sequence shown here is derived from an EMBL/GenBank/DDBJ whole genome shotgun (WGS) entry which is preliminary data.</text>
</comment>
<evidence type="ECO:0000313" key="4">
    <source>
        <dbReference type="Proteomes" id="UP000011613"/>
    </source>
</evidence>
<dbReference type="Proteomes" id="UP000011613">
    <property type="component" value="Unassembled WGS sequence"/>
</dbReference>
<gene>
    <name evidence="3" type="ORF">C490_13616</name>
</gene>
<dbReference type="InterPro" id="IPR002104">
    <property type="entry name" value="Integrase_catalytic"/>
</dbReference>
<proteinExistence type="predicted"/>
<dbReference type="PROSITE" id="PS51898">
    <property type="entry name" value="TYR_RECOMBINASE"/>
    <property type="match status" value="1"/>
</dbReference>
<dbReference type="GO" id="GO:0003677">
    <property type="term" value="F:DNA binding"/>
    <property type="evidence" value="ECO:0007669"/>
    <property type="project" value="InterPro"/>
</dbReference>
<dbReference type="Pfam" id="PF00589">
    <property type="entry name" value="Phage_integrase"/>
    <property type="match status" value="1"/>
</dbReference>
<protein>
    <submittedName>
        <fullName evidence="3">Site-specific recombinase xerd</fullName>
    </submittedName>
</protein>
<sequence length="115" mass="13750">MTDEEALYLENWLDQRELMERYDGRDEIWLNRKANPYDSGPLNDLLDNLMEEADIETRGRKLVWYSFRHSIGTYVYDEYRDLEIVAEQLRQTTTSAASKYVHKLPELKREAAELM</sequence>
<accession>L9XWL4</accession>
<reference evidence="3 4" key="1">
    <citation type="journal article" date="2014" name="PLoS Genet.">
        <title>Phylogenetically driven sequencing of extremely halophilic archaea reveals strategies for static and dynamic osmo-response.</title>
        <authorList>
            <person name="Becker E.A."/>
            <person name="Seitzer P.M."/>
            <person name="Tritt A."/>
            <person name="Larsen D."/>
            <person name="Krusor M."/>
            <person name="Yao A.I."/>
            <person name="Wu D."/>
            <person name="Madern D."/>
            <person name="Eisen J.A."/>
            <person name="Darling A.E."/>
            <person name="Facciotti M.T."/>
        </authorList>
    </citation>
    <scope>NUCLEOTIDE SEQUENCE [LARGE SCALE GENOMIC DNA]</scope>
    <source>
        <strain evidence="3 4">SP2</strain>
    </source>
</reference>
<evidence type="ECO:0000313" key="3">
    <source>
        <dbReference type="EMBL" id="ELY65821.1"/>
    </source>
</evidence>
<evidence type="ECO:0000259" key="2">
    <source>
        <dbReference type="PROSITE" id="PS51898"/>
    </source>
</evidence>
<dbReference type="InterPro" id="IPR013762">
    <property type="entry name" value="Integrase-like_cat_sf"/>
</dbReference>
<dbReference type="AlphaFoldDB" id="L9XWL4"/>
<dbReference type="SUPFAM" id="SSF56349">
    <property type="entry name" value="DNA breaking-rejoining enzymes"/>
    <property type="match status" value="1"/>
</dbReference>
<name>L9XWL4_NATGS</name>
<dbReference type="EMBL" id="AOIC01000097">
    <property type="protein sequence ID" value="ELY65821.1"/>
    <property type="molecule type" value="Genomic_DNA"/>
</dbReference>
<organism evidence="3 4">
    <name type="scientific">Natronobacterium gregoryi (strain ATCC 43098 / DSM 3393 / CCM 3738 / CIP 104747 / IAM 13177 / JCM 8860 / NBRC 102187 / NCIMB 2189 / SP2)</name>
    <dbReference type="NCBI Taxonomy" id="797304"/>
    <lineage>
        <taxon>Archaea</taxon>
        <taxon>Methanobacteriati</taxon>
        <taxon>Methanobacteriota</taxon>
        <taxon>Stenosarchaea group</taxon>
        <taxon>Halobacteria</taxon>
        <taxon>Halobacteriales</taxon>
        <taxon>Natrialbaceae</taxon>
        <taxon>Natronobacterium</taxon>
    </lineage>
</organism>
<keyword evidence="1" id="KW-0233">DNA recombination</keyword>
<dbReference type="GO" id="GO:0006310">
    <property type="term" value="P:DNA recombination"/>
    <property type="evidence" value="ECO:0007669"/>
    <property type="project" value="UniProtKB-KW"/>
</dbReference>
<evidence type="ECO:0000256" key="1">
    <source>
        <dbReference type="ARBA" id="ARBA00023172"/>
    </source>
</evidence>
<feature type="domain" description="Tyr recombinase" evidence="2">
    <location>
        <begin position="1"/>
        <end position="113"/>
    </location>
</feature>
<dbReference type="Gene3D" id="1.10.443.10">
    <property type="entry name" value="Intergrase catalytic core"/>
    <property type="match status" value="1"/>
</dbReference>
<dbReference type="InterPro" id="IPR011010">
    <property type="entry name" value="DNA_brk_join_enz"/>
</dbReference>
<dbReference type="GO" id="GO:0015074">
    <property type="term" value="P:DNA integration"/>
    <property type="evidence" value="ECO:0007669"/>
    <property type="project" value="InterPro"/>
</dbReference>